<keyword evidence="2" id="KW-0560">Oxidoreductase</keyword>
<keyword evidence="3" id="KW-0520">NAD</keyword>
<feature type="domain" description="6-phosphogluconate dehydrogenase NADP-binding" evidence="5">
    <location>
        <begin position="8"/>
        <end position="166"/>
    </location>
</feature>
<proteinExistence type="inferred from homology"/>
<dbReference type="InterPro" id="IPR002204">
    <property type="entry name" value="3-OH-isobutyrate_DH-rel_CS"/>
</dbReference>
<evidence type="ECO:0000313" key="7">
    <source>
        <dbReference type="EMBL" id="RZT66410.1"/>
    </source>
</evidence>
<dbReference type="OrthoDB" id="3185659at2"/>
<gene>
    <name evidence="7" type="ORF">EV140_0112</name>
</gene>
<dbReference type="EMBL" id="SGXT01000006">
    <property type="protein sequence ID" value="RZT66410.1"/>
    <property type="molecule type" value="Genomic_DNA"/>
</dbReference>
<protein>
    <submittedName>
        <fullName evidence="7">3-hydroxyisobutyrate dehydrogenase</fullName>
    </submittedName>
</protein>
<dbReference type="PANTHER" id="PTHR43060:SF15">
    <property type="entry name" value="3-HYDROXYISOBUTYRATE DEHYDROGENASE-LIKE 1, MITOCHONDRIAL-RELATED"/>
    <property type="match status" value="1"/>
</dbReference>
<dbReference type="InterPro" id="IPR013328">
    <property type="entry name" value="6PGD_dom2"/>
</dbReference>
<dbReference type="Gene3D" id="3.40.50.720">
    <property type="entry name" value="NAD(P)-binding Rossmann-like Domain"/>
    <property type="match status" value="1"/>
</dbReference>
<dbReference type="GO" id="GO:0050661">
    <property type="term" value="F:NADP binding"/>
    <property type="evidence" value="ECO:0007669"/>
    <property type="project" value="InterPro"/>
</dbReference>
<dbReference type="Proteomes" id="UP000292408">
    <property type="component" value="Unassembled WGS sequence"/>
</dbReference>
<dbReference type="InterPro" id="IPR006115">
    <property type="entry name" value="6PGDH_NADP-bd"/>
</dbReference>
<dbReference type="InterPro" id="IPR029154">
    <property type="entry name" value="HIBADH-like_NADP-bd"/>
</dbReference>
<comment type="similarity">
    <text evidence="1">Belongs to the HIBADH-related family.</text>
</comment>
<feature type="domain" description="3-hydroxyisobutyrate dehydrogenase-like NAD-binding" evidence="6">
    <location>
        <begin position="169"/>
        <end position="291"/>
    </location>
</feature>
<dbReference type="InterPro" id="IPR008927">
    <property type="entry name" value="6-PGluconate_DH-like_C_sf"/>
</dbReference>
<dbReference type="PANTHER" id="PTHR43060">
    <property type="entry name" value="3-HYDROXYISOBUTYRATE DEHYDROGENASE-LIKE 1, MITOCHONDRIAL-RELATED"/>
    <property type="match status" value="1"/>
</dbReference>
<dbReference type="Pfam" id="PF14833">
    <property type="entry name" value="NAD_binding_11"/>
    <property type="match status" value="1"/>
</dbReference>
<dbReference type="GO" id="GO:0051287">
    <property type="term" value="F:NAD binding"/>
    <property type="evidence" value="ECO:0007669"/>
    <property type="project" value="InterPro"/>
</dbReference>
<evidence type="ECO:0000259" key="5">
    <source>
        <dbReference type="Pfam" id="PF03446"/>
    </source>
</evidence>
<dbReference type="InterPro" id="IPR015815">
    <property type="entry name" value="HIBADH-related"/>
</dbReference>
<sequence length="317" mass="33140">MTTSSTLFIGLGKMGLPMARRHAAVFPTYVYDVDPGAVECLSSETGITGLPSLSVIPPDINTVILMLPNSHIVESVLVGSEPPGLMQRLTEGSLIIDMGSSEPESTRSLAGSAAALGIHFTDAPVSGGVAKALEGQLSIMIGGTPEAIYLSEPHLKAMGSHILVVGPSGAGHAAKALNNLLSATNLAAAAEVLCVAQAQGIDPETMINVINASTSRSQASEFKYPKHILTGTFDSGFAMDLMIKDLKIAMGLIQDQNLHAPVTAAANDAANEARNTLESEDPDHTELARYYENINGSKLRSATSHAPSIQEQDFDHG</sequence>
<evidence type="ECO:0000259" key="6">
    <source>
        <dbReference type="Pfam" id="PF14833"/>
    </source>
</evidence>
<accession>A0A4Q7U0X9</accession>
<reference evidence="7 8" key="1">
    <citation type="journal article" date="2015" name="Stand. Genomic Sci.">
        <title>Genomic Encyclopedia of Bacterial and Archaeal Type Strains, Phase III: the genomes of soil and plant-associated and newly described type strains.</title>
        <authorList>
            <person name="Whitman W.B."/>
            <person name="Woyke T."/>
            <person name="Klenk H.P."/>
            <person name="Zhou Y."/>
            <person name="Lilburn T.G."/>
            <person name="Beck B.J."/>
            <person name="De Vos P."/>
            <person name="Vandamme P."/>
            <person name="Eisen J.A."/>
            <person name="Garrity G."/>
            <person name="Hugenholtz P."/>
            <person name="Kyrpides N.C."/>
        </authorList>
    </citation>
    <scope>NUCLEOTIDE SEQUENCE [LARGE SCALE GENOMIC DNA]</scope>
    <source>
        <strain evidence="7 8">AC4r</strain>
    </source>
</reference>
<evidence type="ECO:0000256" key="4">
    <source>
        <dbReference type="PIRSR" id="PIRSR000103-1"/>
    </source>
</evidence>
<dbReference type="InterPro" id="IPR036291">
    <property type="entry name" value="NAD(P)-bd_dom_sf"/>
</dbReference>
<keyword evidence="8" id="KW-1185">Reference proteome</keyword>
<dbReference type="RefSeq" id="WP_130280048.1">
    <property type="nucleotide sequence ID" value="NZ_SGXT01000006.1"/>
</dbReference>
<evidence type="ECO:0000256" key="2">
    <source>
        <dbReference type="ARBA" id="ARBA00023002"/>
    </source>
</evidence>
<dbReference type="PIRSF" id="PIRSF000103">
    <property type="entry name" value="HIBADH"/>
    <property type="match status" value="1"/>
</dbReference>
<dbReference type="SUPFAM" id="SSF48179">
    <property type="entry name" value="6-phosphogluconate dehydrogenase C-terminal domain-like"/>
    <property type="match status" value="1"/>
</dbReference>
<name>A0A4Q7U0X9_9MICO</name>
<dbReference type="SUPFAM" id="SSF51735">
    <property type="entry name" value="NAD(P)-binding Rossmann-fold domains"/>
    <property type="match status" value="1"/>
</dbReference>
<organism evidence="7 8">
    <name type="scientific">Microcella alkaliphila</name>
    <dbReference type="NCBI Taxonomy" id="279828"/>
    <lineage>
        <taxon>Bacteria</taxon>
        <taxon>Bacillati</taxon>
        <taxon>Actinomycetota</taxon>
        <taxon>Actinomycetes</taxon>
        <taxon>Micrococcales</taxon>
        <taxon>Microbacteriaceae</taxon>
        <taxon>Microcella</taxon>
    </lineage>
</organism>
<comment type="caution">
    <text evidence="7">The sequence shown here is derived from an EMBL/GenBank/DDBJ whole genome shotgun (WGS) entry which is preliminary data.</text>
</comment>
<feature type="active site" evidence="4">
    <location>
        <position position="175"/>
    </location>
</feature>
<dbReference type="GO" id="GO:0016491">
    <property type="term" value="F:oxidoreductase activity"/>
    <property type="evidence" value="ECO:0007669"/>
    <property type="project" value="UniProtKB-KW"/>
</dbReference>
<dbReference type="AlphaFoldDB" id="A0A4Q7U0X9"/>
<dbReference type="Gene3D" id="1.10.1040.10">
    <property type="entry name" value="N-(1-d-carboxylethyl)-l-norvaline Dehydrogenase, domain 2"/>
    <property type="match status" value="1"/>
</dbReference>
<dbReference type="Pfam" id="PF03446">
    <property type="entry name" value="NAD_binding_2"/>
    <property type="match status" value="1"/>
</dbReference>
<dbReference type="GO" id="GO:0016054">
    <property type="term" value="P:organic acid catabolic process"/>
    <property type="evidence" value="ECO:0007669"/>
    <property type="project" value="UniProtKB-ARBA"/>
</dbReference>
<evidence type="ECO:0000256" key="3">
    <source>
        <dbReference type="ARBA" id="ARBA00023027"/>
    </source>
</evidence>
<evidence type="ECO:0000256" key="1">
    <source>
        <dbReference type="ARBA" id="ARBA00009080"/>
    </source>
</evidence>
<dbReference type="PROSITE" id="PS00895">
    <property type="entry name" value="3_HYDROXYISOBUT_DH"/>
    <property type="match status" value="1"/>
</dbReference>
<evidence type="ECO:0000313" key="8">
    <source>
        <dbReference type="Proteomes" id="UP000292408"/>
    </source>
</evidence>